<organism evidence="1 2">
    <name type="scientific">Granulicella mallensis</name>
    <dbReference type="NCBI Taxonomy" id="940614"/>
    <lineage>
        <taxon>Bacteria</taxon>
        <taxon>Pseudomonadati</taxon>
        <taxon>Acidobacteriota</taxon>
        <taxon>Terriglobia</taxon>
        <taxon>Terriglobales</taxon>
        <taxon>Acidobacteriaceae</taxon>
        <taxon>Granulicella</taxon>
    </lineage>
</organism>
<accession>A0A7W8EB18</accession>
<protein>
    <submittedName>
        <fullName evidence="1">Uncharacterized protein</fullName>
    </submittedName>
</protein>
<sequence length="48" mass="4982">MQITVGHGGLQAVPKTFLILIEGVKISSGWKMARDVAIPGLPPPSAAQ</sequence>
<proteinExistence type="predicted"/>
<dbReference type="Proteomes" id="UP000584867">
    <property type="component" value="Unassembled WGS sequence"/>
</dbReference>
<evidence type="ECO:0000313" key="1">
    <source>
        <dbReference type="EMBL" id="MBB5066228.1"/>
    </source>
</evidence>
<dbReference type="RefSeq" id="WP_184259580.1">
    <property type="nucleotide sequence ID" value="NZ_JACHIO010000025.1"/>
</dbReference>
<evidence type="ECO:0000313" key="2">
    <source>
        <dbReference type="Proteomes" id="UP000584867"/>
    </source>
</evidence>
<dbReference type="AlphaFoldDB" id="A0A7W8EB18"/>
<name>A0A7W8EB18_9BACT</name>
<gene>
    <name evidence="1" type="ORF">HDF15_004604</name>
</gene>
<reference evidence="1 2" key="1">
    <citation type="submission" date="2020-08" db="EMBL/GenBank/DDBJ databases">
        <title>Genomic Encyclopedia of Type Strains, Phase IV (KMG-V): Genome sequencing to study the core and pangenomes of soil and plant-associated prokaryotes.</title>
        <authorList>
            <person name="Whitman W."/>
        </authorList>
    </citation>
    <scope>NUCLEOTIDE SEQUENCE [LARGE SCALE GENOMIC DNA]</scope>
    <source>
        <strain evidence="1 2">X5P3</strain>
    </source>
</reference>
<dbReference type="EMBL" id="JACHIO010000025">
    <property type="protein sequence ID" value="MBB5066228.1"/>
    <property type="molecule type" value="Genomic_DNA"/>
</dbReference>
<comment type="caution">
    <text evidence="1">The sequence shown here is derived from an EMBL/GenBank/DDBJ whole genome shotgun (WGS) entry which is preliminary data.</text>
</comment>